<dbReference type="AlphaFoldDB" id="A0A7J7HKM8"/>
<keyword evidence="2" id="KW-1185">Reference proteome</keyword>
<comment type="caution">
    <text evidence="1">The sequence shown here is derived from an EMBL/GenBank/DDBJ whole genome shotgun (WGS) entry which is preliminary data.</text>
</comment>
<protein>
    <submittedName>
        <fullName evidence="1">Uncharacterized protein</fullName>
    </submittedName>
</protein>
<evidence type="ECO:0000313" key="2">
    <source>
        <dbReference type="Proteomes" id="UP000593564"/>
    </source>
</evidence>
<dbReference type="EMBL" id="JACBKZ010000003">
    <property type="protein sequence ID" value="KAF5953462.1"/>
    <property type="molecule type" value="Genomic_DNA"/>
</dbReference>
<evidence type="ECO:0000313" key="1">
    <source>
        <dbReference type="EMBL" id="KAF5953462.1"/>
    </source>
</evidence>
<dbReference type="Proteomes" id="UP000593564">
    <property type="component" value="Unassembled WGS sequence"/>
</dbReference>
<gene>
    <name evidence="1" type="ORF">HYC85_006318</name>
</gene>
<proteinExistence type="predicted"/>
<reference evidence="1 2" key="2">
    <citation type="submission" date="2020-07" db="EMBL/GenBank/DDBJ databases">
        <title>Genome assembly of wild tea tree DASZ reveals pedigree and selection history of tea varieties.</title>
        <authorList>
            <person name="Zhang W."/>
        </authorList>
    </citation>
    <scope>NUCLEOTIDE SEQUENCE [LARGE SCALE GENOMIC DNA]</scope>
    <source>
        <strain evidence="2">cv. G240</strain>
        <tissue evidence="1">Leaf</tissue>
    </source>
</reference>
<sequence>MPRDLPKCKVALASLRRRLLGLVTPSDRSERAIAVAVGLKMTGLELWCGTKIWIQVTIVTFQVHEYLRPKLCGSYENGSISDKFGCCLCRRWTVSGNWFPRGLL</sequence>
<reference evidence="2" key="1">
    <citation type="journal article" date="2020" name="Nat. Commun.">
        <title>Genome assembly of wild tea tree DASZ reveals pedigree and selection history of tea varieties.</title>
        <authorList>
            <person name="Zhang W."/>
            <person name="Zhang Y."/>
            <person name="Qiu H."/>
            <person name="Guo Y."/>
            <person name="Wan H."/>
            <person name="Zhang X."/>
            <person name="Scossa F."/>
            <person name="Alseekh S."/>
            <person name="Zhang Q."/>
            <person name="Wang P."/>
            <person name="Xu L."/>
            <person name="Schmidt M.H."/>
            <person name="Jia X."/>
            <person name="Li D."/>
            <person name="Zhu A."/>
            <person name="Guo F."/>
            <person name="Chen W."/>
            <person name="Ni D."/>
            <person name="Usadel B."/>
            <person name="Fernie A.R."/>
            <person name="Wen W."/>
        </authorList>
    </citation>
    <scope>NUCLEOTIDE SEQUENCE [LARGE SCALE GENOMIC DNA]</scope>
    <source>
        <strain evidence="2">cv. G240</strain>
    </source>
</reference>
<name>A0A7J7HKM8_CAMSI</name>
<organism evidence="1 2">
    <name type="scientific">Camellia sinensis</name>
    <name type="common">Tea plant</name>
    <name type="synonym">Thea sinensis</name>
    <dbReference type="NCBI Taxonomy" id="4442"/>
    <lineage>
        <taxon>Eukaryota</taxon>
        <taxon>Viridiplantae</taxon>
        <taxon>Streptophyta</taxon>
        <taxon>Embryophyta</taxon>
        <taxon>Tracheophyta</taxon>
        <taxon>Spermatophyta</taxon>
        <taxon>Magnoliopsida</taxon>
        <taxon>eudicotyledons</taxon>
        <taxon>Gunneridae</taxon>
        <taxon>Pentapetalae</taxon>
        <taxon>asterids</taxon>
        <taxon>Ericales</taxon>
        <taxon>Theaceae</taxon>
        <taxon>Camellia</taxon>
    </lineage>
</organism>
<accession>A0A7J7HKM8</accession>